<feature type="repeat" description="PPR" evidence="2">
    <location>
        <begin position="271"/>
        <end position="305"/>
    </location>
</feature>
<dbReference type="InterPro" id="IPR032867">
    <property type="entry name" value="DYW_dom"/>
</dbReference>
<dbReference type="InterPro" id="IPR046849">
    <property type="entry name" value="E2_motif"/>
</dbReference>
<dbReference type="InterPro" id="IPR046960">
    <property type="entry name" value="PPR_At4g14850-like_plant"/>
</dbReference>
<proteinExistence type="predicted"/>
<dbReference type="Gene3D" id="1.25.40.10">
    <property type="entry name" value="Tetratricopeptide repeat domain"/>
    <property type="match status" value="3"/>
</dbReference>
<dbReference type="GO" id="GO:0003723">
    <property type="term" value="F:RNA binding"/>
    <property type="evidence" value="ECO:0007669"/>
    <property type="project" value="InterPro"/>
</dbReference>
<dbReference type="InterPro" id="IPR011990">
    <property type="entry name" value="TPR-like_helical_dom_sf"/>
</dbReference>
<dbReference type="PROSITE" id="PS51375">
    <property type="entry name" value="PPR"/>
    <property type="match status" value="4"/>
</dbReference>
<protein>
    <recommendedName>
        <fullName evidence="3">DYW domain-containing protein</fullName>
    </recommendedName>
</protein>
<dbReference type="FunFam" id="1.25.40.10:FF:000366">
    <property type="entry name" value="Pentatricopeptide (PPR) repeat-containing protein"/>
    <property type="match status" value="1"/>
</dbReference>
<feature type="repeat" description="PPR" evidence="2">
    <location>
        <begin position="170"/>
        <end position="204"/>
    </location>
</feature>
<dbReference type="Pfam" id="PF20431">
    <property type="entry name" value="E_motif"/>
    <property type="match status" value="1"/>
</dbReference>
<dbReference type="EMBL" id="JAMYWD010000012">
    <property type="protein sequence ID" value="KAJ4950106.1"/>
    <property type="molecule type" value="Genomic_DNA"/>
</dbReference>
<dbReference type="InterPro" id="IPR046848">
    <property type="entry name" value="E_motif"/>
</dbReference>
<evidence type="ECO:0000313" key="4">
    <source>
        <dbReference type="EMBL" id="KAJ4950106.1"/>
    </source>
</evidence>
<evidence type="ECO:0000259" key="3">
    <source>
        <dbReference type="Pfam" id="PF14432"/>
    </source>
</evidence>
<dbReference type="FunFam" id="1.25.40.10:FF:000470">
    <property type="entry name" value="Pentatricopeptide repeat-containing protein At5g66520"/>
    <property type="match status" value="1"/>
</dbReference>
<feature type="domain" description="DYW" evidence="3">
    <location>
        <begin position="486"/>
        <end position="578"/>
    </location>
</feature>
<organism evidence="4 5">
    <name type="scientific">Protea cynaroides</name>
    <dbReference type="NCBI Taxonomy" id="273540"/>
    <lineage>
        <taxon>Eukaryota</taxon>
        <taxon>Viridiplantae</taxon>
        <taxon>Streptophyta</taxon>
        <taxon>Embryophyta</taxon>
        <taxon>Tracheophyta</taxon>
        <taxon>Spermatophyta</taxon>
        <taxon>Magnoliopsida</taxon>
        <taxon>Proteales</taxon>
        <taxon>Proteaceae</taxon>
        <taxon>Protea</taxon>
    </lineage>
</organism>
<keyword evidence="1" id="KW-0677">Repeat</keyword>
<evidence type="ECO:0000256" key="1">
    <source>
        <dbReference type="ARBA" id="ARBA00022737"/>
    </source>
</evidence>
<reference evidence="4" key="1">
    <citation type="journal article" date="2023" name="Plant J.">
        <title>The genome of the king protea, Protea cynaroides.</title>
        <authorList>
            <person name="Chang J."/>
            <person name="Duong T.A."/>
            <person name="Schoeman C."/>
            <person name="Ma X."/>
            <person name="Roodt D."/>
            <person name="Barker N."/>
            <person name="Li Z."/>
            <person name="Van de Peer Y."/>
            <person name="Mizrachi E."/>
        </authorList>
    </citation>
    <scope>NUCLEOTIDE SEQUENCE</scope>
    <source>
        <tissue evidence="4">Young leaves</tissue>
    </source>
</reference>
<dbReference type="OrthoDB" id="185373at2759"/>
<dbReference type="InterPro" id="IPR002885">
    <property type="entry name" value="PPR_rpt"/>
</dbReference>
<dbReference type="Pfam" id="PF14432">
    <property type="entry name" value="DYW_deaminase"/>
    <property type="match status" value="1"/>
</dbReference>
<dbReference type="Pfam" id="PF01535">
    <property type="entry name" value="PPR"/>
    <property type="match status" value="3"/>
</dbReference>
<name>A0A9Q0GLM3_9MAGN</name>
<evidence type="ECO:0000313" key="5">
    <source>
        <dbReference type="Proteomes" id="UP001141806"/>
    </source>
</evidence>
<keyword evidence="5" id="KW-1185">Reference proteome</keyword>
<sequence>MMIDSGPLAAVIKQCTSLRELKTIQAYMIRSGLTHHSFLASKLIESSALSMAGHVDYAHRIFSWTHNPNLFMWNTVIRGYALSDDSMKAISVFRDMHASGLLPNSFTVGFVLKACCRLLRSIEGNQIHSQVIKLCFGVETPVINGLMRFYVSCGDIDAARVMFDEMRERDAGSWSVIVSGYAQHGRPREALALFREMQLQNVAIDGFTLASIAGVCGDLGALDLGKWLHLYIDRKGVNIDVVLGTSLVDMYSKCGSLDDAMKVFQKMGERDVTAWSTMIGGYAVHGFGDKALAMFAEMKRAKVRPNCVTFTSVLCACSHSGLVEEGCKNFESMWSDYRIKPQIEHYGCMVDLFCRAGLVRRAHEFIKNMPMEPNVVLWRALLSACKTHDYAELGEQISRQILELEPQSGESYVLVSNVYASLGRWSNVSKVRRLMKDRKANKQHGRSSIEVDFTVHEFVMGDESHPEREEIYGVLDEIAKRLKQEGHVTTTLDVLHDIDEEEKEHALGLHSERLAIAYGLLRMSEGLPIRIVKNLRVCRDCHEAIKLISRIYKREIIIRDRVRFHHFREGKCSCNEYW</sequence>
<evidence type="ECO:0000256" key="2">
    <source>
        <dbReference type="PROSITE-ProRule" id="PRU00708"/>
    </source>
</evidence>
<gene>
    <name evidence="4" type="ORF">NE237_026938</name>
</gene>
<dbReference type="Proteomes" id="UP001141806">
    <property type="component" value="Unassembled WGS sequence"/>
</dbReference>
<dbReference type="NCBIfam" id="TIGR00756">
    <property type="entry name" value="PPR"/>
    <property type="match status" value="5"/>
</dbReference>
<comment type="caution">
    <text evidence="4">The sequence shown here is derived from an EMBL/GenBank/DDBJ whole genome shotgun (WGS) entry which is preliminary data.</text>
</comment>
<dbReference type="Pfam" id="PF13041">
    <property type="entry name" value="PPR_2"/>
    <property type="match status" value="2"/>
</dbReference>
<dbReference type="GO" id="GO:0009451">
    <property type="term" value="P:RNA modification"/>
    <property type="evidence" value="ECO:0007669"/>
    <property type="project" value="InterPro"/>
</dbReference>
<dbReference type="Pfam" id="PF20430">
    <property type="entry name" value="Eplus_motif"/>
    <property type="match status" value="1"/>
</dbReference>
<dbReference type="GO" id="GO:0008270">
    <property type="term" value="F:zinc ion binding"/>
    <property type="evidence" value="ECO:0007669"/>
    <property type="project" value="InterPro"/>
</dbReference>
<dbReference type="PANTHER" id="PTHR47926">
    <property type="entry name" value="PENTATRICOPEPTIDE REPEAT-CONTAINING PROTEIN"/>
    <property type="match status" value="1"/>
</dbReference>
<dbReference type="AlphaFoldDB" id="A0A9Q0GLM3"/>
<feature type="repeat" description="PPR" evidence="2">
    <location>
        <begin position="240"/>
        <end position="270"/>
    </location>
</feature>
<accession>A0A9Q0GLM3</accession>
<feature type="repeat" description="PPR" evidence="2">
    <location>
        <begin position="69"/>
        <end position="103"/>
    </location>
</feature>
<dbReference type="FunFam" id="1.25.40.10:FF:000031">
    <property type="entry name" value="Pentatricopeptide repeat-containing protein mitochondrial"/>
    <property type="match status" value="1"/>
</dbReference>